<dbReference type="STRING" id="887929.HMP0721_1953"/>
<gene>
    <name evidence="1" type="ORF">HMP0721_1953</name>
</gene>
<organism evidence="1 2">
    <name type="scientific">Pseudoramibacter alactolyticus ATCC 23263</name>
    <dbReference type="NCBI Taxonomy" id="887929"/>
    <lineage>
        <taxon>Bacteria</taxon>
        <taxon>Bacillati</taxon>
        <taxon>Bacillota</taxon>
        <taxon>Clostridia</taxon>
        <taxon>Eubacteriales</taxon>
        <taxon>Eubacteriaceae</taxon>
        <taxon>Pseudoramibacter</taxon>
    </lineage>
</organism>
<dbReference type="InterPro" id="IPR052174">
    <property type="entry name" value="Flavoredoxin"/>
</dbReference>
<dbReference type="HOGENOM" id="CLU_102849_0_0_9"/>
<evidence type="ECO:0000313" key="1">
    <source>
        <dbReference type="EMBL" id="EFV00993.1"/>
    </source>
</evidence>
<dbReference type="PANTHER" id="PTHR43567:SF5">
    <property type="entry name" value="HYPOTHETICAL CYTOSOLIC PROTEIN"/>
    <property type="match status" value="1"/>
</dbReference>
<dbReference type="RefSeq" id="WP_006599375.1">
    <property type="nucleotide sequence ID" value="NZ_GL622359.1"/>
</dbReference>
<dbReference type="PANTHER" id="PTHR43567">
    <property type="entry name" value="FLAVOREDOXIN-RELATED-RELATED"/>
    <property type="match status" value="1"/>
</dbReference>
<dbReference type="InterPro" id="IPR012349">
    <property type="entry name" value="Split_barrel_FMN-bd"/>
</dbReference>
<dbReference type="Gene3D" id="2.30.110.10">
    <property type="entry name" value="Electron Transport, Fmn-binding Protein, Chain A"/>
    <property type="match status" value="1"/>
</dbReference>
<keyword evidence="2" id="KW-1185">Reference proteome</keyword>
<dbReference type="OrthoDB" id="9791490at2"/>
<dbReference type="AlphaFoldDB" id="E6MIW8"/>
<dbReference type="EMBL" id="AEQN01000024">
    <property type="protein sequence ID" value="EFV00993.1"/>
    <property type="molecule type" value="Genomic_DNA"/>
</dbReference>
<accession>E6MIW8</accession>
<evidence type="ECO:0008006" key="3">
    <source>
        <dbReference type="Google" id="ProtNLM"/>
    </source>
</evidence>
<comment type="caution">
    <text evidence="1">The sequence shown here is derived from an EMBL/GenBank/DDBJ whole genome shotgun (WGS) entry which is preliminary data.</text>
</comment>
<protein>
    <recommendedName>
        <fullName evidence="3">Flavin reductase like domain-containing protein</fullName>
    </recommendedName>
</protein>
<dbReference type="eggNOG" id="COG1853">
    <property type="taxonomic scope" value="Bacteria"/>
</dbReference>
<dbReference type="Proteomes" id="UP000004754">
    <property type="component" value="Unassembled WGS sequence"/>
</dbReference>
<proteinExistence type="predicted"/>
<sequence length="176" mass="19591">MRHSQDFKALKINPFKLFDEDWGLVTAGTPADFNTMTIGWGTMGSIWGKPGQTRPVVTVYVKPVRHTFGYLNANEMFTVSFFDAAYHRDLMTLGTLSGRDGDKVAATQLTPEAVNLPAGGRTVTFREAKLTLVCQKLYAQDLDINRIPVDVVAGFYAEEAPHRQYIGQVTDMLMPD</sequence>
<evidence type="ECO:0000313" key="2">
    <source>
        <dbReference type="Proteomes" id="UP000004754"/>
    </source>
</evidence>
<reference evidence="1 2" key="1">
    <citation type="submission" date="2010-12" db="EMBL/GenBank/DDBJ databases">
        <authorList>
            <person name="Muzny D."/>
            <person name="Qin X."/>
            <person name="Deng J."/>
            <person name="Jiang H."/>
            <person name="Liu Y."/>
            <person name="Qu J."/>
            <person name="Song X.-Z."/>
            <person name="Zhang L."/>
            <person name="Thornton R."/>
            <person name="Coyle M."/>
            <person name="Francisco L."/>
            <person name="Jackson L."/>
            <person name="Javaid M."/>
            <person name="Korchina V."/>
            <person name="Kovar C."/>
            <person name="Mata R."/>
            <person name="Mathew T."/>
            <person name="Ngo R."/>
            <person name="Nguyen L."/>
            <person name="Nguyen N."/>
            <person name="Okwuonu G."/>
            <person name="Ongeri F."/>
            <person name="Pham C."/>
            <person name="Simmons D."/>
            <person name="Wilczek-Boney K."/>
            <person name="Hale W."/>
            <person name="Jakkamsetti A."/>
            <person name="Pham P."/>
            <person name="Ruth R."/>
            <person name="San Lucas F."/>
            <person name="Warren J."/>
            <person name="Zhang J."/>
            <person name="Zhao Z."/>
            <person name="Zhou C."/>
            <person name="Zhu D."/>
            <person name="Lee S."/>
            <person name="Bess C."/>
            <person name="Blankenburg K."/>
            <person name="Forbes L."/>
            <person name="Fu Q."/>
            <person name="Gubbala S."/>
            <person name="Hirani K."/>
            <person name="Jayaseelan J.C."/>
            <person name="Lara F."/>
            <person name="Munidasa M."/>
            <person name="Palculict T."/>
            <person name="Patil S."/>
            <person name="Pu L.-L."/>
            <person name="Saada N."/>
            <person name="Tang L."/>
            <person name="Weissenberger G."/>
            <person name="Zhu Y."/>
            <person name="Hemphill L."/>
            <person name="Shang Y."/>
            <person name="Youmans B."/>
            <person name="Ayvaz T."/>
            <person name="Ross M."/>
            <person name="Santibanez J."/>
            <person name="Aqrawi P."/>
            <person name="Gross S."/>
            <person name="Joshi V."/>
            <person name="Fowler G."/>
            <person name="Nazareth L."/>
            <person name="Reid J."/>
            <person name="Worley K."/>
            <person name="Petrosino J."/>
            <person name="Highlander S."/>
            <person name="Gibbs R."/>
        </authorList>
    </citation>
    <scope>NUCLEOTIDE SEQUENCE [LARGE SCALE GENOMIC DNA]</scope>
    <source>
        <strain evidence="1 2">ATCC 23263</strain>
    </source>
</reference>
<name>E6MIW8_9FIRM</name>
<dbReference type="SUPFAM" id="SSF50475">
    <property type="entry name" value="FMN-binding split barrel"/>
    <property type="match status" value="1"/>
</dbReference>